<keyword evidence="1" id="KW-1133">Transmembrane helix</keyword>
<keyword evidence="1" id="KW-0812">Transmembrane</keyword>
<proteinExistence type="predicted"/>
<feature type="transmembrane region" description="Helical" evidence="1">
    <location>
        <begin position="6"/>
        <end position="28"/>
    </location>
</feature>
<dbReference type="Proteomes" id="UP001586593">
    <property type="component" value="Unassembled WGS sequence"/>
</dbReference>
<dbReference type="EMBL" id="JAZHXJ010000140">
    <property type="protein sequence ID" value="KAL1872312.1"/>
    <property type="molecule type" value="Genomic_DNA"/>
</dbReference>
<comment type="caution">
    <text evidence="2">The sequence shown here is derived from an EMBL/GenBank/DDBJ whole genome shotgun (WGS) entry which is preliminary data.</text>
</comment>
<sequence>MPPVNHGALASAGIIAISVAVAAAIAVYESPELRRMADDVRRRIAIALHSLGDDINPRPREPLFNRPEDAEGFLRSQASHETGVDADDETRRRQREELMYWNAMREEKLRRGGIQAEADAVSEKLDVSAKTDVQGSSFDDFLRQDAQAEKGTYVFNTGAETRPTEGGEIRHRGLRGVQGLNASVYANPFSDENGIDFTSDHTDLLAEPSELRSLAAVPVQKDDGDEAMSLDIYNATEPAVSETLERPSSPGDVITDFHSVPATQTQTESPALVERELAPEEYMTAGQDRSEAYESIQAWARNSQPSSYSPIPTYVSKGWETDSASEDGRTIATGTASSVAGSMVDAGRDFNSLQVGTENYDVLSVDGEGMMTPASWTEVGSVVSESDSGNGHR</sequence>
<evidence type="ECO:0000313" key="3">
    <source>
        <dbReference type="Proteomes" id="UP001586593"/>
    </source>
</evidence>
<protein>
    <submittedName>
        <fullName evidence="2">Uncharacterized protein</fullName>
    </submittedName>
</protein>
<keyword evidence="1" id="KW-0472">Membrane</keyword>
<accession>A0ABR3X8N4</accession>
<keyword evidence="3" id="KW-1185">Reference proteome</keyword>
<organism evidence="2 3">
    <name type="scientific">Phialemonium thermophilum</name>
    <dbReference type="NCBI Taxonomy" id="223376"/>
    <lineage>
        <taxon>Eukaryota</taxon>
        <taxon>Fungi</taxon>
        <taxon>Dikarya</taxon>
        <taxon>Ascomycota</taxon>
        <taxon>Pezizomycotina</taxon>
        <taxon>Sordariomycetes</taxon>
        <taxon>Sordariomycetidae</taxon>
        <taxon>Cephalothecales</taxon>
        <taxon>Cephalothecaceae</taxon>
        <taxon>Phialemonium</taxon>
    </lineage>
</organism>
<evidence type="ECO:0000313" key="2">
    <source>
        <dbReference type="EMBL" id="KAL1872312.1"/>
    </source>
</evidence>
<gene>
    <name evidence="2" type="ORF">VTK73DRAFT_1622</name>
</gene>
<name>A0ABR3X8N4_9PEZI</name>
<evidence type="ECO:0000256" key="1">
    <source>
        <dbReference type="SAM" id="Phobius"/>
    </source>
</evidence>
<reference evidence="2 3" key="1">
    <citation type="journal article" date="2024" name="Commun. Biol.">
        <title>Comparative genomic analysis of thermophilic fungi reveals convergent evolutionary adaptations and gene losses.</title>
        <authorList>
            <person name="Steindorff A.S."/>
            <person name="Aguilar-Pontes M.V."/>
            <person name="Robinson A.J."/>
            <person name="Andreopoulos B."/>
            <person name="LaButti K."/>
            <person name="Kuo A."/>
            <person name="Mondo S."/>
            <person name="Riley R."/>
            <person name="Otillar R."/>
            <person name="Haridas S."/>
            <person name="Lipzen A."/>
            <person name="Grimwood J."/>
            <person name="Schmutz J."/>
            <person name="Clum A."/>
            <person name="Reid I.D."/>
            <person name="Moisan M.C."/>
            <person name="Butler G."/>
            <person name="Nguyen T.T.M."/>
            <person name="Dewar K."/>
            <person name="Conant G."/>
            <person name="Drula E."/>
            <person name="Henrissat B."/>
            <person name="Hansel C."/>
            <person name="Singer S."/>
            <person name="Hutchinson M.I."/>
            <person name="de Vries R.P."/>
            <person name="Natvig D.O."/>
            <person name="Powell A.J."/>
            <person name="Tsang A."/>
            <person name="Grigoriev I.V."/>
        </authorList>
    </citation>
    <scope>NUCLEOTIDE SEQUENCE [LARGE SCALE GENOMIC DNA]</scope>
    <source>
        <strain evidence="2 3">ATCC 24622</strain>
    </source>
</reference>